<evidence type="ECO:0000256" key="1">
    <source>
        <dbReference type="SAM" id="MobiDB-lite"/>
    </source>
</evidence>
<protein>
    <submittedName>
        <fullName evidence="5">MCE family protein</fullName>
    </submittedName>
</protein>
<dbReference type="InterPro" id="IPR003399">
    <property type="entry name" value="Mce/MlaD"/>
</dbReference>
<proteinExistence type="predicted"/>
<feature type="transmembrane region" description="Helical" evidence="2">
    <location>
        <begin position="21"/>
        <end position="41"/>
    </location>
</feature>
<reference evidence="5" key="1">
    <citation type="submission" date="2020-11" db="EMBL/GenBank/DDBJ databases">
        <title>Isolation and identification of active actinomycetes.</title>
        <authorList>
            <person name="Yu B."/>
        </authorList>
    </citation>
    <scope>NUCLEOTIDE SEQUENCE</scope>
    <source>
        <strain evidence="5">NEAU-YB345</strain>
    </source>
</reference>
<dbReference type="InterPro" id="IPR052336">
    <property type="entry name" value="MlaD_Phospholipid_Transporter"/>
</dbReference>
<dbReference type="InterPro" id="IPR005693">
    <property type="entry name" value="Mce"/>
</dbReference>
<feature type="region of interest" description="Disordered" evidence="1">
    <location>
        <begin position="336"/>
        <end position="372"/>
    </location>
</feature>
<evidence type="ECO:0000313" key="6">
    <source>
        <dbReference type="Proteomes" id="UP000657385"/>
    </source>
</evidence>
<dbReference type="GO" id="GO:0005576">
    <property type="term" value="C:extracellular region"/>
    <property type="evidence" value="ECO:0007669"/>
    <property type="project" value="TreeGrafter"/>
</dbReference>
<dbReference type="Proteomes" id="UP000657385">
    <property type="component" value="Unassembled WGS sequence"/>
</dbReference>
<dbReference type="Pfam" id="PF02470">
    <property type="entry name" value="MlaD"/>
    <property type="match status" value="1"/>
</dbReference>
<evidence type="ECO:0000313" key="5">
    <source>
        <dbReference type="EMBL" id="MBF9069273.1"/>
    </source>
</evidence>
<feature type="compositionally biased region" description="Low complexity" evidence="1">
    <location>
        <begin position="348"/>
        <end position="366"/>
    </location>
</feature>
<gene>
    <name evidence="5" type="ORF">I2501_14700</name>
</gene>
<keyword evidence="2" id="KW-0472">Membrane</keyword>
<organism evidence="5 6">
    <name type="scientific">Streptacidiphilus fuscans</name>
    <dbReference type="NCBI Taxonomy" id="2789292"/>
    <lineage>
        <taxon>Bacteria</taxon>
        <taxon>Bacillati</taxon>
        <taxon>Actinomycetota</taxon>
        <taxon>Actinomycetes</taxon>
        <taxon>Kitasatosporales</taxon>
        <taxon>Streptomycetaceae</taxon>
        <taxon>Streptacidiphilus</taxon>
    </lineage>
</organism>
<dbReference type="Pfam" id="PF11887">
    <property type="entry name" value="Mce4_CUP1"/>
    <property type="match status" value="1"/>
</dbReference>
<accession>A0A931FD76</accession>
<name>A0A931FD76_9ACTN</name>
<comment type="caution">
    <text evidence="5">The sequence shown here is derived from an EMBL/GenBank/DDBJ whole genome shotgun (WGS) entry which is preliminary data.</text>
</comment>
<dbReference type="EMBL" id="JADPRT010000005">
    <property type="protein sequence ID" value="MBF9069273.1"/>
    <property type="molecule type" value="Genomic_DNA"/>
</dbReference>
<dbReference type="NCBIfam" id="TIGR00996">
    <property type="entry name" value="Mtu_fam_mce"/>
    <property type="match status" value="1"/>
</dbReference>
<dbReference type="PANTHER" id="PTHR33371:SF18">
    <property type="entry name" value="MCE-FAMILY PROTEIN MCE3C"/>
    <property type="match status" value="1"/>
</dbReference>
<feature type="domain" description="Mce/MlaD" evidence="3">
    <location>
        <begin position="52"/>
        <end position="125"/>
    </location>
</feature>
<dbReference type="InterPro" id="IPR024516">
    <property type="entry name" value="Mce_C"/>
</dbReference>
<keyword evidence="6" id="KW-1185">Reference proteome</keyword>
<dbReference type="PANTHER" id="PTHR33371">
    <property type="entry name" value="INTERMEMBRANE PHOSPHOLIPID TRANSPORT SYSTEM BINDING PROTEIN MLAD-RELATED"/>
    <property type="match status" value="1"/>
</dbReference>
<dbReference type="PRINTS" id="PR01782">
    <property type="entry name" value="MCEVIRFACTOR"/>
</dbReference>
<feature type="domain" description="Mammalian cell entry C-terminal" evidence="4">
    <location>
        <begin position="133"/>
        <end position="301"/>
    </location>
</feature>
<sequence>MTIRQMSRRRGPLFRPLRERNPVVVGVVGLVVLLLVGLLAYNADALPFVGGGTHYTADFTEAAGLTSGDEVRVAGVTVGKVTGVALDGAKVRVDFQVSGAWVGNASRLSIAIKTLLGAKYLAVDPLGTAAQNPADTIPSSRTTSPYDVAVALNGLGQTLGQLDEKQLAQSFQALSDTFRNTPASVRTALTGLSSLSQTISSRDAELSQLLQGTSALTGTLADQNSRLQTLLSDGNLLLGEIQQRRDAIHQLLVGTTALGTQLTGLVQDNQAQLAPTLTALNKVVSVLQANLGQLNQVLALAGPYYRLVTNTLGNGPWFDAYLCGLVPRGYLPPGTPPATGCMPPKAGATPTTSTASPSTPSTPSTTQSGSRR</sequence>
<evidence type="ECO:0000256" key="2">
    <source>
        <dbReference type="SAM" id="Phobius"/>
    </source>
</evidence>
<evidence type="ECO:0000259" key="4">
    <source>
        <dbReference type="Pfam" id="PF11887"/>
    </source>
</evidence>
<keyword evidence="2" id="KW-1133">Transmembrane helix</keyword>
<dbReference type="RefSeq" id="WP_196194427.1">
    <property type="nucleotide sequence ID" value="NZ_JADPRT010000005.1"/>
</dbReference>
<evidence type="ECO:0000259" key="3">
    <source>
        <dbReference type="Pfam" id="PF02470"/>
    </source>
</evidence>
<keyword evidence="2" id="KW-0812">Transmembrane</keyword>
<dbReference type="AlphaFoldDB" id="A0A931FD76"/>